<dbReference type="InterPro" id="IPR008331">
    <property type="entry name" value="Ferritin_DPS_dom"/>
</dbReference>
<dbReference type="EMBL" id="CP013738">
    <property type="protein sequence ID" value="ALU93822.1"/>
    <property type="molecule type" value="Genomic_DNA"/>
</dbReference>
<organism evidence="5 6">
    <name type="scientific">Streptomyces globisporus C-1027</name>
    <dbReference type="NCBI Taxonomy" id="1172567"/>
    <lineage>
        <taxon>Bacteria</taxon>
        <taxon>Bacillati</taxon>
        <taxon>Actinomycetota</taxon>
        <taxon>Actinomycetes</taxon>
        <taxon>Kitasatosporales</taxon>
        <taxon>Streptomycetaceae</taxon>
        <taxon>Streptomyces</taxon>
    </lineage>
</organism>
<dbReference type="KEGG" id="sgb:WQO_10935"/>
<dbReference type="PROSITE" id="PS00818">
    <property type="entry name" value="DPS_1"/>
    <property type="match status" value="1"/>
</dbReference>
<dbReference type="GO" id="GO:0016722">
    <property type="term" value="F:oxidoreductase activity, acting on metal ions"/>
    <property type="evidence" value="ECO:0007669"/>
    <property type="project" value="InterPro"/>
</dbReference>
<dbReference type="Gene3D" id="1.20.1260.10">
    <property type="match status" value="1"/>
</dbReference>
<accession>A0A0U3KC14</accession>
<dbReference type="GO" id="GO:0008199">
    <property type="term" value="F:ferric iron binding"/>
    <property type="evidence" value="ECO:0007669"/>
    <property type="project" value="InterPro"/>
</dbReference>
<evidence type="ECO:0000256" key="1">
    <source>
        <dbReference type="ARBA" id="ARBA00009497"/>
    </source>
</evidence>
<name>A0A0U3KC14_STRGL</name>
<dbReference type="InterPro" id="IPR023188">
    <property type="entry name" value="DPS_DNA-bd_CS"/>
</dbReference>
<dbReference type="GeneID" id="27782848"/>
<dbReference type="PRINTS" id="PR01346">
    <property type="entry name" value="HELNAPAPROT"/>
</dbReference>
<dbReference type="SUPFAM" id="SSF47240">
    <property type="entry name" value="Ferritin-like"/>
    <property type="match status" value="1"/>
</dbReference>
<dbReference type="CDD" id="cd01043">
    <property type="entry name" value="DPS"/>
    <property type="match status" value="1"/>
</dbReference>
<gene>
    <name evidence="5" type="ORF">WQO_10935</name>
</gene>
<feature type="domain" description="Ferritin/DPS" evidence="4">
    <location>
        <begin position="24"/>
        <end position="162"/>
    </location>
</feature>
<dbReference type="Pfam" id="PF00210">
    <property type="entry name" value="Ferritin"/>
    <property type="match status" value="1"/>
</dbReference>
<evidence type="ECO:0000313" key="6">
    <source>
        <dbReference type="Proteomes" id="UP000064183"/>
    </source>
</evidence>
<dbReference type="STRING" id="1172567.WQO_10935"/>
<dbReference type="AlphaFoldDB" id="A0A0U3KC14"/>
<comment type="similarity">
    <text evidence="1 2">Belongs to the Dps family.</text>
</comment>
<feature type="compositionally biased region" description="Low complexity" evidence="3">
    <location>
        <begin position="180"/>
        <end position="206"/>
    </location>
</feature>
<proteinExistence type="inferred from homology"/>
<sequence length="228" mass="24381">MSPARTPRYTVPGLGVDEGRQVIDLLTLRLHALNDLALTLKHIHWNVVGPHFIAVHEMLDPQTAAVRDMADAAAERISALGGEPNGTPGALVRERTWDDYSVGRADAIAHLGALDLVYTGIIEDHRAAVEKAGAIDPVTEDLLIEHLRGLEQFQWFVRAHLESSSGALSNAGADTEEAAAEAASPKRAAAKRTPATKTALPAPAKKTAAKKTAKKAVKKTTASRRTTR</sequence>
<dbReference type="InterPro" id="IPR009078">
    <property type="entry name" value="Ferritin-like_SF"/>
</dbReference>
<dbReference type="PANTHER" id="PTHR42932">
    <property type="entry name" value="GENERAL STRESS PROTEIN 20U"/>
    <property type="match status" value="1"/>
</dbReference>
<feature type="region of interest" description="Disordered" evidence="3">
    <location>
        <begin position="167"/>
        <end position="228"/>
    </location>
</feature>
<dbReference type="PANTHER" id="PTHR42932:SF3">
    <property type="entry name" value="DNA PROTECTION DURING STARVATION PROTEIN"/>
    <property type="match status" value="1"/>
</dbReference>
<dbReference type="InterPro" id="IPR002177">
    <property type="entry name" value="DPS_DNA-bd"/>
</dbReference>
<evidence type="ECO:0000313" key="5">
    <source>
        <dbReference type="EMBL" id="ALU93822.1"/>
    </source>
</evidence>
<protein>
    <submittedName>
        <fullName evidence="5">DNA starvation/stationary phase protection protein</fullName>
    </submittedName>
</protein>
<evidence type="ECO:0000256" key="2">
    <source>
        <dbReference type="RuleBase" id="RU003875"/>
    </source>
</evidence>
<dbReference type="InterPro" id="IPR012347">
    <property type="entry name" value="Ferritin-like"/>
</dbReference>
<evidence type="ECO:0000259" key="4">
    <source>
        <dbReference type="Pfam" id="PF00210"/>
    </source>
</evidence>
<reference evidence="5 6" key="1">
    <citation type="journal article" date="2012" name="J. Bacteriol.">
        <title>Draft genome sequence of Streptomyces globisporus C-1027, which produces an antitumor antibiotic consisting of a nine-membered enediyne with a chromoprotein.</title>
        <authorList>
            <person name="Wang L."/>
            <person name="Wang S."/>
            <person name="He Q."/>
            <person name="Yu T."/>
            <person name="Li Q."/>
            <person name="Hong B."/>
        </authorList>
    </citation>
    <scope>NUCLEOTIDE SEQUENCE [LARGE SCALE GENOMIC DNA]</scope>
    <source>
        <strain evidence="5 6">C-1027</strain>
    </source>
</reference>
<feature type="compositionally biased region" description="Basic residues" evidence="3">
    <location>
        <begin position="207"/>
        <end position="228"/>
    </location>
</feature>
<dbReference type="RefSeq" id="WP_010062982.1">
    <property type="nucleotide sequence ID" value="NZ_CP013738.1"/>
</dbReference>
<evidence type="ECO:0000256" key="3">
    <source>
        <dbReference type="SAM" id="MobiDB-lite"/>
    </source>
</evidence>
<dbReference type="Proteomes" id="UP000064183">
    <property type="component" value="Chromosome"/>
</dbReference>